<dbReference type="Proteomes" id="UP000029224">
    <property type="component" value="Unassembled WGS sequence"/>
</dbReference>
<sequence>MIESDEFAQYLSHYLLGDKSLYWKVETNQQGKLEWSRGEQLKTKEPSYSGASKVFDKLYRAMSIENEL</sequence>
<evidence type="ECO:0000313" key="2">
    <source>
        <dbReference type="Proteomes" id="UP000029224"/>
    </source>
</evidence>
<reference evidence="1 2" key="2">
    <citation type="submission" date="2014-09" db="EMBL/GenBank/DDBJ databases">
        <authorList>
            <consortium name="NBRP consortium"/>
            <person name="Sawabe T."/>
            <person name="Meirelles P."/>
            <person name="Nakanishi M."/>
            <person name="Sayaka M."/>
            <person name="Hattori M."/>
            <person name="Ohkuma M."/>
        </authorList>
    </citation>
    <scope>NUCLEOTIDE SEQUENCE [LARGE SCALE GENOMIC DNA]</scope>
    <source>
        <strain evidence="1 2">JCM 19240</strain>
    </source>
</reference>
<organism evidence="1 2">
    <name type="scientific">Vibrio maritimus</name>
    <dbReference type="NCBI Taxonomy" id="990268"/>
    <lineage>
        <taxon>Bacteria</taxon>
        <taxon>Pseudomonadati</taxon>
        <taxon>Pseudomonadota</taxon>
        <taxon>Gammaproteobacteria</taxon>
        <taxon>Vibrionales</taxon>
        <taxon>Vibrionaceae</taxon>
        <taxon>Vibrio</taxon>
    </lineage>
</organism>
<protein>
    <submittedName>
        <fullName evidence="1">Uncharacterized protein</fullName>
    </submittedName>
</protein>
<reference evidence="1 2" key="1">
    <citation type="submission" date="2014-09" db="EMBL/GenBank/DDBJ databases">
        <title>Vibrio maritimus JCM 19240. (C210) whole genome shotgun sequence.</title>
        <authorList>
            <person name="Sawabe T."/>
            <person name="Meirelles P."/>
            <person name="Nakanishi M."/>
            <person name="Sayaka M."/>
            <person name="Hattori M."/>
            <person name="Ohkuma M."/>
        </authorList>
    </citation>
    <scope>NUCLEOTIDE SEQUENCE [LARGE SCALE GENOMIC DNA]</scope>
    <source>
        <strain evidence="1 2">JCM 19240</strain>
    </source>
</reference>
<proteinExistence type="predicted"/>
<dbReference type="EMBL" id="BBMT01000011">
    <property type="protein sequence ID" value="GAL36519.1"/>
    <property type="molecule type" value="Genomic_DNA"/>
</dbReference>
<accession>A0A090TCR5</accession>
<gene>
    <name evidence="1" type="ORF">JCM19240_2588</name>
</gene>
<evidence type="ECO:0000313" key="1">
    <source>
        <dbReference type="EMBL" id="GAL36519.1"/>
    </source>
</evidence>
<name>A0A090TCR5_9VIBR</name>
<dbReference type="AlphaFoldDB" id="A0A090TCR5"/>
<comment type="caution">
    <text evidence="1">The sequence shown here is derived from an EMBL/GenBank/DDBJ whole genome shotgun (WGS) entry which is preliminary data.</text>
</comment>
<keyword evidence="2" id="KW-1185">Reference proteome</keyword>